<sequence length="106" mass="11860">MYTILAYSSLTVALLSVVLAVSGKRYYYWVSAIGIYIFSFLAGFSIGQLTVGLTFIPLVLAVGYTFGWIKNKAQILIVLSIGVLIGIIMVFFVDDKWVFLPFWIFS</sequence>
<dbReference type="EMBL" id="WJEE01000022">
    <property type="protein sequence ID" value="MRI66883.1"/>
    <property type="molecule type" value="Genomic_DNA"/>
</dbReference>
<keyword evidence="1" id="KW-0472">Membrane</keyword>
<accession>A0A6N7QXL7</accession>
<feature type="transmembrane region" description="Helical" evidence="1">
    <location>
        <begin position="36"/>
        <end position="63"/>
    </location>
</feature>
<gene>
    <name evidence="2" type="ORF">GH885_11120</name>
</gene>
<proteinExistence type="predicted"/>
<keyword evidence="3" id="KW-1185">Reference proteome</keyword>
<protein>
    <submittedName>
        <fullName evidence="2">Uncharacterized protein</fullName>
    </submittedName>
</protein>
<keyword evidence="1" id="KW-0812">Transmembrane</keyword>
<name>A0A6N7QXL7_9BACI</name>
<dbReference type="AlphaFoldDB" id="A0A6N7QXL7"/>
<reference evidence="2 3" key="1">
    <citation type="submission" date="2019-10" db="EMBL/GenBank/DDBJ databases">
        <title>Gracilibacillus salitolerans sp. nov., a moderate halophile isolated from a saline soil in northwest China.</title>
        <authorList>
            <person name="Gan L."/>
        </authorList>
    </citation>
    <scope>NUCLEOTIDE SEQUENCE [LARGE SCALE GENOMIC DNA]</scope>
    <source>
        <strain evidence="2 3">TP2-8</strain>
    </source>
</reference>
<comment type="caution">
    <text evidence="2">The sequence shown here is derived from an EMBL/GenBank/DDBJ whole genome shotgun (WGS) entry which is preliminary data.</text>
</comment>
<keyword evidence="1" id="KW-1133">Transmembrane helix</keyword>
<evidence type="ECO:0000256" key="1">
    <source>
        <dbReference type="SAM" id="Phobius"/>
    </source>
</evidence>
<evidence type="ECO:0000313" key="2">
    <source>
        <dbReference type="EMBL" id="MRI66883.1"/>
    </source>
</evidence>
<organism evidence="2 3">
    <name type="scientific">Gracilibacillus thailandensis</name>
    <dbReference type="NCBI Taxonomy" id="563735"/>
    <lineage>
        <taxon>Bacteria</taxon>
        <taxon>Bacillati</taxon>
        <taxon>Bacillota</taxon>
        <taxon>Bacilli</taxon>
        <taxon>Bacillales</taxon>
        <taxon>Bacillaceae</taxon>
        <taxon>Gracilibacillus</taxon>
    </lineage>
</organism>
<dbReference type="Proteomes" id="UP000435187">
    <property type="component" value="Unassembled WGS sequence"/>
</dbReference>
<feature type="transmembrane region" description="Helical" evidence="1">
    <location>
        <begin position="75"/>
        <end position="93"/>
    </location>
</feature>
<evidence type="ECO:0000313" key="3">
    <source>
        <dbReference type="Proteomes" id="UP000435187"/>
    </source>
</evidence>